<name>A0A813DKR7_POLGL</name>
<feature type="compositionally biased region" description="Basic residues" evidence="1">
    <location>
        <begin position="301"/>
        <end position="334"/>
    </location>
</feature>
<comment type="caution">
    <text evidence="2">The sequence shown here is derived from an EMBL/GenBank/DDBJ whole genome shotgun (WGS) entry which is preliminary data.</text>
</comment>
<feature type="region of interest" description="Disordered" evidence="1">
    <location>
        <begin position="165"/>
        <end position="338"/>
    </location>
</feature>
<evidence type="ECO:0000313" key="2">
    <source>
        <dbReference type="EMBL" id="CAE8586707.1"/>
    </source>
</evidence>
<feature type="compositionally biased region" description="Basic and acidic residues" evidence="1">
    <location>
        <begin position="266"/>
        <end position="294"/>
    </location>
</feature>
<gene>
    <name evidence="2" type="ORF">PGLA1383_LOCUS5555</name>
</gene>
<feature type="region of interest" description="Disordered" evidence="1">
    <location>
        <begin position="1"/>
        <end position="44"/>
    </location>
</feature>
<dbReference type="Proteomes" id="UP000654075">
    <property type="component" value="Unassembled WGS sequence"/>
</dbReference>
<evidence type="ECO:0000313" key="3">
    <source>
        <dbReference type="Proteomes" id="UP000654075"/>
    </source>
</evidence>
<sequence>MEVEGEGEGETAAGGAEGGGPPEEESALEVSAGRAEVGSSATHLREALLENKRLRSENRSHRVTAQRWQRLAEQRKAILHTAQAKLHAERSANELLTRSLSASAAGSAERPSNQGDIDWYVWQLLGSGMRDLDNPDARKAALWDGVLVDWRVTDKPKGIAPMTWKGELPSDWKTSFSGAPRPFRRSRPRRWEPQAAAPARAVQGTALAEEAAPQPQSQAQLQVQWQVEESPSWGGLSTSTTTTSSEGLASGHSIGGERGALSSRTNPDDQRGEHEDRHETGPKETKVSQPRRAEFQSSCRRLYRLAGRGRRRPPPRRRGKEPSKPRRQNQRPARRKPECWKVPAQVLRAARSLRGGCSAQVPVPMKLPARIVQPGGRAALWSA</sequence>
<organism evidence="2 3">
    <name type="scientific">Polarella glacialis</name>
    <name type="common">Dinoflagellate</name>
    <dbReference type="NCBI Taxonomy" id="89957"/>
    <lineage>
        <taxon>Eukaryota</taxon>
        <taxon>Sar</taxon>
        <taxon>Alveolata</taxon>
        <taxon>Dinophyceae</taxon>
        <taxon>Suessiales</taxon>
        <taxon>Suessiaceae</taxon>
        <taxon>Polarella</taxon>
    </lineage>
</organism>
<accession>A0A813DKR7</accession>
<evidence type="ECO:0000256" key="1">
    <source>
        <dbReference type="SAM" id="MobiDB-lite"/>
    </source>
</evidence>
<dbReference type="AlphaFoldDB" id="A0A813DKR7"/>
<feature type="compositionally biased region" description="Low complexity" evidence="1">
    <location>
        <begin position="206"/>
        <end position="229"/>
    </location>
</feature>
<protein>
    <submittedName>
        <fullName evidence="2">Uncharacterized protein</fullName>
    </submittedName>
</protein>
<dbReference type="EMBL" id="CAJNNV010002183">
    <property type="protein sequence ID" value="CAE8586707.1"/>
    <property type="molecule type" value="Genomic_DNA"/>
</dbReference>
<reference evidence="2" key="1">
    <citation type="submission" date="2021-02" db="EMBL/GenBank/DDBJ databases">
        <authorList>
            <person name="Dougan E. K."/>
            <person name="Rhodes N."/>
            <person name="Thang M."/>
            <person name="Chan C."/>
        </authorList>
    </citation>
    <scope>NUCLEOTIDE SEQUENCE</scope>
</reference>
<keyword evidence="3" id="KW-1185">Reference proteome</keyword>
<proteinExistence type="predicted"/>